<accession>A0A4Z2ICE8</accession>
<dbReference type="EMBL" id="SRLO01000104">
    <property type="protein sequence ID" value="TNN75401.1"/>
    <property type="molecule type" value="Genomic_DNA"/>
</dbReference>
<protein>
    <submittedName>
        <fullName evidence="1">Uncharacterized protein</fullName>
    </submittedName>
</protein>
<dbReference type="AlphaFoldDB" id="A0A4Z2ICE8"/>
<comment type="caution">
    <text evidence="1">The sequence shown here is derived from an EMBL/GenBank/DDBJ whole genome shotgun (WGS) entry which is preliminary data.</text>
</comment>
<proteinExistence type="predicted"/>
<dbReference type="Proteomes" id="UP000314294">
    <property type="component" value="Unassembled WGS sequence"/>
</dbReference>
<sequence>MEPICRRSLEDIRPFNNLMWHCSVSMRFPLRASLAPPAHSDSLDNVRRESGIAATADKI</sequence>
<organism evidence="1 2">
    <name type="scientific">Liparis tanakae</name>
    <name type="common">Tanaka's snailfish</name>
    <dbReference type="NCBI Taxonomy" id="230148"/>
    <lineage>
        <taxon>Eukaryota</taxon>
        <taxon>Metazoa</taxon>
        <taxon>Chordata</taxon>
        <taxon>Craniata</taxon>
        <taxon>Vertebrata</taxon>
        <taxon>Euteleostomi</taxon>
        <taxon>Actinopterygii</taxon>
        <taxon>Neopterygii</taxon>
        <taxon>Teleostei</taxon>
        <taxon>Neoteleostei</taxon>
        <taxon>Acanthomorphata</taxon>
        <taxon>Eupercaria</taxon>
        <taxon>Perciformes</taxon>
        <taxon>Cottioidei</taxon>
        <taxon>Cottales</taxon>
        <taxon>Liparidae</taxon>
        <taxon>Liparis</taxon>
    </lineage>
</organism>
<evidence type="ECO:0000313" key="2">
    <source>
        <dbReference type="Proteomes" id="UP000314294"/>
    </source>
</evidence>
<evidence type="ECO:0000313" key="1">
    <source>
        <dbReference type="EMBL" id="TNN75401.1"/>
    </source>
</evidence>
<reference evidence="1 2" key="1">
    <citation type="submission" date="2019-03" db="EMBL/GenBank/DDBJ databases">
        <title>First draft genome of Liparis tanakae, snailfish: a comprehensive survey of snailfish specific genes.</title>
        <authorList>
            <person name="Kim W."/>
            <person name="Song I."/>
            <person name="Jeong J.-H."/>
            <person name="Kim D."/>
            <person name="Kim S."/>
            <person name="Ryu S."/>
            <person name="Song J.Y."/>
            <person name="Lee S.K."/>
        </authorList>
    </citation>
    <scope>NUCLEOTIDE SEQUENCE [LARGE SCALE GENOMIC DNA]</scope>
    <source>
        <tissue evidence="1">Muscle</tissue>
    </source>
</reference>
<name>A0A4Z2ICE8_9TELE</name>
<keyword evidence="2" id="KW-1185">Reference proteome</keyword>
<gene>
    <name evidence="1" type="ORF">EYF80_014448</name>
</gene>